<name>A0AAV4BNM7_9GAST</name>
<proteinExistence type="predicted"/>
<evidence type="ECO:0000313" key="2">
    <source>
        <dbReference type="Proteomes" id="UP000735302"/>
    </source>
</evidence>
<sequence>MVGRVGLSAHSRLTTPKLCFTRYRWPRRQISVQASKMVFRVACLFAALSLICADQAEPDSTNALKIKAFSPGETNNPGDTLSVRCSIDRERTGWGSLMKLKLYSSETGEENSYRPLASIREDKVQFHMSKKEVFVDGKFHVDTDYRTKLQVTWIADDDGYCMYYKCVATGRFPDHNKPHRIFKVFQAGGADDSSCPSK</sequence>
<protein>
    <recommendedName>
        <fullName evidence="3">Ig-like domain-containing protein</fullName>
    </recommendedName>
</protein>
<accession>A0AAV4BNM7</accession>
<reference evidence="1 2" key="1">
    <citation type="journal article" date="2021" name="Elife">
        <title>Chloroplast acquisition without the gene transfer in kleptoplastic sea slugs, Plakobranchus ocellatus.</title>
        <authorList>
            <person name="Maeda T."/>
            <person name="Takahashi S."/>
            <person name="Yoshida T."/>
            <person name="Shimamura S."/>
            <person name="Takaki Y."/>
            <person name="Nagai Y."/>
            <person name="Toyoda A."/>
            <person name="Suzuki Y."/>
            <person name="Arimoto A."/>
            <person name="Ishii H."/>
            <person name="Satoh N."/>
            <person name="Nishiyama T."/>
            <person name="Hasebe M."/>
            <person name="Maruyama T."/>
            <person name="Minagawa J."/>
            <person name="Obokata J."/>
            <person name="Shigenobu S."/>
        </authorList>
    </citation>
    <scope>NUCLEOTIDE SEQUENCE [LARGE SCALE GENOMIC DNA]</scope>
</reference>
<organism evidence="1 2">
    <name type="scientific">Plakobranchus ocellatus</name>
    <dbReference type="NCBI Taxonomy" id="259542"/>
    <lineage>
        <taxon>Eukaryota</taxon>
        <taxon>Metazoa</taxon>
        <taxon>Spiralia</taxon>
        <taxon>Lophotrochozoa</taxon>
        <taxon>Mollusca</taxon>
        <taxon>Gastropoda</taxon>
        <taxon>Heterobranchia</taxon>
        <taxon>Euthyneura</taxon>
        <taxon>Panpulmonata</taxon>
        <taxon>Sacoglossa</taxon>
        <taxon>Placobranchoidea</taxon>
        <taxon>Plakobranchidae</taxon>
        <taxon>Plakobranchus</taxon>
    </lineage>
</organism>
<dbReference type="EMBL" id="BLXT01005178">
    <property type="protein sequence ID" value="GFO20552.1"/>
    <property type="molecule type" value="Genomic_DNA"/>
</dbReference>
<dbReference type="Proteomes" id="UP000735302">
    <property type="component" value="Unassembled WGS sequence"/>
</dbReference>
<keyword evidence="2" id="KW-1185">Reference proteome</keyword>
<comment type="caution">
    <text evidence="1">The sequence shown here is derived from an EMBL/GenBank/DDBJ whole genome shotgun (WGS) entry which is preliminary data.</text>
</comment>
<evidence type="ECO:0008006" key="3">
    <source>
        <dbReference type="Google" id="ProtNLM"/>
    </source>
</evidence>
<evidence type="ECO:0000313" key="1">
    <source>
        <dbReference type="EMBL" id="GFO20552.1"/>
    </source>
</evidence>
<dbReference type="AlphaFoldDB" id="A0AAV4BNM7"/>
<gene>
    <name evidence="1" type="ORF">PoB_004705700</name>
</gene>